<keyword evidence="4" id="KW-1185">Reference proteome</keyword>
<proteinExistence type="predicted"/>
<feature type="domain" description="Isochorismatase-like" evidence="2">
    <location>
        <begin position="27"/>
        <end position="195"/>
    </location>
</feature>
<evidence type="ECO:0000313" key="4">
    <source>
        <dbReference type="Proteomes" id="UP000054284"/>
    </source>
</evidence>
<evidence type="ECO:0000313" key="3">
    <source>
        <dbReference type="EMBL" id="EWG07899.1"/>
    </source>
</evidence>
<dbReference type="Pfam" id="PF00857">
    <property type="entry name" value="Isochorismatase"/>
    <property type="match status" value="1"/>
</dbReference>
<gene>
    <name evidence="3" type="ORF">ASUL_02609</name>
</gene>
<dbReference type="CDD" id="cd00431">
    <property type="entry name" value="cysteine_hydrolases"/>
    <property type="match status" value="1"/>
</dbReference>
<dbReference type="PATRIC" id="fig|1326980.6.peg.513"/>
<dbReference type="AlphaFoldDB" id="W7L844"/>
<evidence type="ECO:0000256" key="1">
    <source>
        <dbReference type="ARBA" id="ARBA00022801"/>
    </source>
</evidence>
<dbReference type="PANTHER" id="PTHR43540:SF6">
    <property type="entry name" value="ISOCHORISMATASE-LIKE DOMAIN-CONTAINING PROTEIN"/>
    <property type="match status" value="1"/>
</dbReference>
<organism evidence="3 4">
    <name type="scientific">Candidatus Aramenus sulfurataquae</name>
    <dbReference type="NCBI Taxonomy" id="1326980"/>
    <lineage>
        <taxon>Archaea</taxon>
        <taxon>Thermoproteota</taxon>
        <taxon>Thermoprotei</taxon>
        <taxon>Sulfolobales</taxon>
        <taxon>Sulfolobaceae</taxon>
        <taxon>Candidatus Aramenus</taxon>
    </lineage>
</organism>
<dbReference type="GO" id="GO:0016787">
    <property type="term" value="F:hydrolase activity"/>
    <property type="evidence" value="ECO:0007669"/>
    <property type="project" value="UniProtKB-KW"/>
</dbReference>
<evidence type="ECO:0000259" key="2">
    <source>
        <dbReference type="Pfam" id="PF00857"/>
    </source>
</evidence>
<dbReference type="EMBL" id="ASRH01000002">
    <property type="protein sequence ID" value="EWG07899.1"/>
    <property type="molecule type" value="Genomic_DNA"/>
</dbReference>
<sequence>MFVLLLMEVRVPPIPEEKEVVLDPRKTALLVVDMQNDFVRKEGKLYVPEAEKTIPAIRELLRKARESSALAVYTQDWHMKDDPEFKIWGEHALAGTWGAEIVDELKPEKDDFLIKKYRYDAFFETPLDYVLRVKNVQNVVVVGTVANICVLHTAGSAALRWYNVVMPKDGISALDAFDYYATLRQVTFLYKGKVTSSSGIKFNSN</sequence>
<dbReference type="InterPro" id="IPR036380">
    <property type="entry name" value="Isochorismatase-like_sf"/>
</dbReference>
<dbReference type="PANTHER" id="PTHR43540">
    <property type="entry name" value="PEROXYUREIDOACRYLATE/UREIDOACRYLATE AMIDOHYDROLASE-RELATED"/>
    <property type="match status" value="1"/>
</dbReference>
<dbReference type="InterPro" id="IPR000868">
    <property type="entry name" value="Isochorismatase-like_dom"/>
</dbReference>
<name>W7L844_9CREN</name>
<comment type="caution">
    <text evidence="3">The sequence shown here is derived from an EMBL/GenBank/DDBJ whole genome shotgun (WGS) entry which is preliminary data.</text>
</comment>
<dbReference type="InterPro" id="IPR050272">
    <property type="entry name" value="Isochorismatase-like_hydrls"/>
</dbReference>
<dbReference type="Gene3D" id="3.40.50.850">
    <property type="entry name" value="Isochorismatase-like"/>
    <property type="match status" value="1"/>
</dbReference>
<keyword evidence="1" id="KW-0378">Hydrolase</keyword>
<reference evidence="3 4" key="1">
    <citation type="journal article" date="2014" name="Genome Announc.">
        <title>Draft Genome Sequence of the Sulfolobales Archaeon AZ1, Obtained through Metagenomic Analysis of a Mexican Hot Spring.</title>
        <authorList>
            <person name="Servin-Garciduenas L.E."/>
            <person name="Martinez-Romero E."/>
        </authorList>
    </citation>
    <scope>NUCLEOTIDE SEQUENCE [LARGE SCALE GENOMIC DNA]</scope>
    <source>
        <strain evidence="3">AZ1-illumnia</strain>
    </source>
</reference>
<dbReference type="SUPFAM" id="SSF52499">
    <property type="entry name" value="Isochorismatase-like hydrolases"/>
    <property type="match status" value="1"/>
</dbReference>
<protein>
    <submittedName>
        <fullName evidence="3">Isochorismatase</fullName>
    </submittedName>
</protein>
<dbReference type="Proteomes" id="UP000054284">
    <property type="component" value="Unassembled WGS sequence"/>
</dbReference>
<accession>W7L844</accession>